<dbReference type="PROSITE" id="PS50097">
    <property type="entry name" value="BTB"/>
    <property type="match status" value="1"/>
</dbReference>
<dbReference type="InterPro" id="IPR000210">
    <property type="entry name" value="BTB/POZ_dom"/>
</dbReference>
<feature type="domain" description="BTB" evidence="3">
    <location>
        <begin position="13"/>
        <end position="82"/>
    </location>
</feature>
<dbReference type="Proteomes" id="UP000678393">
    <property type="component" value="Unassembled WGS sequence"/>
</dbReference>
<keyword evidence="5" id="KW-1185">Reference proteome</keyword>
<dbReference type="InterPro" id="IPR011333">
    <property type="entry name" value="SKP1/BTB/POZ_sf"/>
</dbReference>
<protein>
    <recommendedName>
        <fullName evidence="3">BTB domain-containing protein</fullName>
    </recommendedName>
</protein>
<evidence type="ECO:0000259" key="3">
    <source>
        <dbReference type="PROSITE" id="PS50097"/>
    </source>
</evidence>
<comment type="caution">
    <text evidence="4">The sequence shown here is derived from an EMBL/GenBank/DDBJ whole genome shotgun (WGS) entry which is preliminary data.</text>
</comment>
<dbReference type="AlphaFoldDB" id="A0A8S3ZA60"/>
<dbReference type="Pfam" id="PF00651">
    <property type="entry name" value="BTB"/>
    <property type="match status" value="1"/>
</dbReference>
<gene>
    <name evidence="4" type="ORF">CUNI_LOCUS10258</name>
</gene>
<organism evidence="4 5">
    <name type="scientific">Candidula unifasciata</name>
    <dbReference type="NCBI Taxonomy" id="100452"/>
    <lineage>
        <taxon>Eukaryota</taxon>
        <taxon>Metazoa</taxon>
        <taxon>Spiralia</taxon>
        <taxon>Lophotrochozoa</taxon>
        <taxon>Mollusca</taxon>
        <taxon>Gastropoda</taxon>
        <taxon>Heterobranchia</taxon>
        <taxon>Euthyneura</taxon>
        <taxon>Panpulmonata</taxon>
        <taxon>Eupulmonata</taxon>
        <taxon>Stylommatophora</taxon>
        <taxon>Helicina</taxon>
        <taxon>Helicoidea</taxon>
        <taxon>Geomitridae</taxon>
        <taxon>Candidula</taxon>
    </lineage>
</organism>
<evidence type="ECO:0000256" key="1">
    <source>
        <dbReference type="ARBA" id="ARBA00022441"/>
    </source>
</evidence>
<dbReference type="PANTHER" id="PTHR24412:SF489">
    <property type="entry name" value="RING FINGER DOMAIN AND KELCH REPEAT-CONTAINING PROTEIN DDB_G0271372"/>
    <property type="match status" value="1"/>
</dbReference>
<reference evidence="4" key="1">
    <citation type="submission" date="2021-04" db="EMBL/GenBank/DDBJ databases">
        <authorList>
            <consortium name="Molecular Ecology Group"/>
        </authorList>
    </citation>
    <scope>NUCLEOTIDE SEQUENCE</scope>
</reference>
<evidence type="ECO:0000313" key="4">
    <source>
        <dbReference type="EMBL" id="CAG5124700.1"/>
    </source>
</evidence>
<dbReference type="Pfam" id="PF07707">
    <property type="entry name" value="BACK"/>
    <property type="match status" value="1"/>
</dbReference>
<accession>A0A8S3ZA60</accession>
<dbReference type="CDD" id="cd14733">
    <property type="entry name" value="BACK"/>
    <property type="match status" value="1"/>
</dbReference>
<dbReference type="EMBL" id="CAJHNH020001849">
    <property type="protein sequence ID" value="CAG5124700.1"/>
    <property type="molecule type" value="Genomic_DNA"/>
</dbReference>
<dbReference type="OrthoDB" id="6119286at2759"/>
<dbReference type="PANTHER" id="PTHR24412">
    <property type="entry name" value="KELCH PROTEIN"/>
    <property type="match status" value="1"/>
</dbReference>
<evidence type="ECO:0000256" key="2">
    <source>
        <dbReference type="ARBA" id="ARBA00022737"/>
    </source>
</evidence>
<keyword evidence="2" id="KW-0677">Repeat</keyword>
<name>A0A8S3ZA60_9EUPU</name>
<keyword evidence="1" id="KW-0880">Kelch repeat</keyword>
<sequence length="182" mass="20253">MNNTLATLVKINADGKSTCSEKTQVSSYKEVLKQYIPYFHAMFSDNFKESSKTLIELGDDTDFQAVSKLTSFVYKGTLQVEAADIQSVYEVADQWGMTGIASICSQFMIRELDASNCLNLFHLAQMHSCQELIKACLLVFSQQFQAVSLTSSFLQLPSHTLSRLLQLDDINAGLPSKFSPVN</sequence>
<dbReference type="InterPro" id="IPR011705">
    <property type="entry name" value="BACK"/>
</dbReference>
<dbReference type="SMART" id="SM00225">
    <property type="entry name" value="BTB"/>
    <property type="match status" value="1"/>
</dbReference>
<evidence type="ECO:0000313" key="5">
    <source>
        <dbReference type="Proteomes" id="UP000678393"/>
    </source>
</evidence>
<proteinExistence type="predicted"/>
<dbReference type="Gene3D" id="3.30.710.10">
    <property type="entry name" value="Potassium Channel Kv1.1, Chain A"/>
    <property type="match status" value="1"/>
</dbReference>
<dbReference type="Gene3D" id="1.25.40.420">
    <property type="match status" value="1"/>
</dbReference>
<dbReference type="SUPFAM" id="SSF54695">
    <property type="entry name" value="POZ domain"/>
    <property type="match status" value="1"/>
</dbReference>